<dbReference type="Gene3D" id="3.50.50.60">
    <property type="entry name" value="FAD/NAD(P)-binding domain"/>
    <property type="match status" value="1"/>
</dbReference>
<feature type="signal peptide" evidence="1">
    <location>
        <begin position="1"/>
        <end position="28"/>
    </location>
</feature>
<accession>A0A9W9AEY2</accession>
<evidence type="ECO:0000313" key="3">
    <source>
        <dbReference type="Proteomes" id="UP001150266"/>
    </source>
</evidence>
<dbReference type="Proteomes" id="UP001150266">
    <property type="component" value="Unassembled WGS sequence"/>
</dbReference>
<dbReference type="InterPro" id="IPR036188">
    <property type="entry name" value="FAD/NAD-bd_sf"/>
</dbReference>
<comment type="caution">
    <text evidence="2">The sequence shown here is derived from an EMBL/GenBank/DDBJ whole genome shotgun (WGS) entry which is preliminary data.</text>
</comment>
<feature type="chain" id="PRO_5040724303" evidence="1">
    <location>
        <begin position="29"/>
        <end position="476"/>
    </location>
</feature>
<proteinExistence type="predicted"/>
<gene>
    <name evidence="2" type="ORF">J3R30DRAFT_3330763</name>
</gene>
<sequence>MKLSSFKFVPHLLLGPGLLLCRARVVSSAAHPVCIVGAGPSGLIVAHELKSCGVSTVIFDSNAEVGGKCQSYYDDPIARTTYHVMGALIFTNLTYSNTLQLILEAGLPLSPALSPGPSANSQDVTKTAIPTPAEDAVIASEVVAYTVLWNTEFQPEYTESRYPNGVPSELTLPMSEWLSTKGFKALPVFVEEGLVYEGYGDFSQTPALYALQFLTPEILTYYIGTTPGYFVDFHKLWVWYAETYVSGPIYSSTNVTKIDRSGENPIITYISAGNSSSSTQTCSSLVLAFPPTNRALTAAGLDITLNEQSLFADVGVTAYWSTAFNMSELPYPYAFLKDPPTSDFSPLAMLRYFSDSPIATAYSFGTSPYNESTSDSNQKVMDLIIQAATDLGIGIAANQVGGVTTANTVTADDIKLFTRQDHFPHVLTDALAGNFYEKYNLLQGQRSTYWTSGLNRFENVESVILAAKDLVEHIMF</sequence>
<keyword evidence="3" id="KW-1185">Reference proteome</keyword>
<evidence type="ECO:0000313" key="2">
    <source>
        <dbReference type="EMBL" id="KAJ4481005.1"/>
    </source>
</evidence>
<dbReference type="PRINTS" id="PR00419">
    <property type="entry name" value="ADXRDTASE"/>
</dbReference>
<reference evidence="2" key="1">
    <citation type="submission" date="2022-08" db="EMBL/GenBank/DDBJ databases">
        <title>A Global Phylogenomic Analysis of the Shiitake Genus Lentinula.</title>
        <authorList>
            <consortium name="DOE Joint Genome Institute"/>
            <person name="Sierra-Patev S."/>
            <person name="Min B."/>
            <person name="Naranjo-Ortiz M."/>
            <person name="Looney B."/>
            <person name="Konkel Z."/>
            <person name="Slot J.C."/>
            <person name="Sakamoto Y."/>
            <person name="Steenwyk J.L."/>
            <person name="Rokas A."/>
            <person name="Carro J."/>
            <person name="Camarero S."/>
            <person name="Ferreira P."/>
            <person name="Molpeceres G."/>
            <person name="Ruiz-Duenas F.J."/>
            <person name="Serrano A."/>
            <person name="Henrissat B."/>
            <person name="Drula E."/>
            <person name="Hughes K.W."/>
            <person name="Mata J.L."/>
            <person name="Ishikawa N.K."/>
            <person name="Vargas-Isla R."/>
            <person name="Ushijima S."/>
            <person name="Smith C.A."/>
            <person name="Ahrendt S."/>
            <person name="Andreopoulos W."/>
            <person name="He G."/>
            <person name="Labutti K."/>
            <person name="Lipzen A."/>
            <person name="Ng V."/>
            <person name="Riley R."/>
            <person name="Sandor L."/>
            <person name="Barry K."/>
            <person name="Martinez A.T."/>
            <person name="Xiao Y."/>
            <person name="Gibbons J.G."/>
            <person name="Terashima K."/>
            <person name="Grigoriev I.V."/>
            <person name="Hibbett D.S."/>
        </authorList>
    </citation>
    <scope>NUCLEOTIDE SEQUENCE</scope>
    <source>
        <strain evidence="2">JLM2183</strain>
    </source>
</reference>
<dbReference type="SUPFAM" id="SSF51905">
    <property type="entry name" value="FAD/NAD(P)-binding domain"/>
    <property type="match status" value="1"/>
</dbReference>
<keyword evidence="1" id="KW-0732">Signal</keyword>
<name>A0A9W9AEY2_9AGAR</name>
<dbReference type="OrthoDB" id="5046242at2759"/>
<dbReference type="AlphaFoldDB" id="A0A9W9AEY2"/>
<evidence type="ECO:0000256" key="1">
    <source>
        <dbReference type="SAM" id="SignalP"/>
    </source>
</evidence>
<dbReference type="Pfam" id="PF13450">
    <property type="entry name" value="NAD_binding_8"/>
    <property type="match status" value="1"/>
</dbReference>
<organism evidence="2 3">
    <name type="scientific">Lentinula aciculospora</name>
    <dbReference type="NCBI Taxonomy" id="153920"/>
    <lineage>
        <taxon>Eukaryota</taxon>
        <taxon>Fungi</taxon>
        <taxon>Dikarya</taxon>
        <taxon>Basidiomycota</taxon>
        <taxon>Agaricomycotina</taxon>
        <taxon>Agaricomycetes</taxon>
        <taxon>Agaricomycetidae</taxon>
        <taxon>Agaricales</taxon>
        <taxon>Marasmiineae</taxon>
        <taxon>Omphalotaceae</taxon>
        <taxon>Lentinula</taxon>
    </lineage>
</organism>
<protein>
    <submittedName>
        <fullName evidence="2">FAD/NAD-P-binding domain-containing protein</fullName>
    </submittedName>
</protein>
<dbReference type="Gene3D" id="3.30.70.1990">
    <property type="match status" value="1"/>
</dbReference>
<dbReference type="Gene3D" id="1.10.405.20">
    <property type="match status" value="1"/>
</dbReference>
<dbReference type="EMBL" id="JAOTPV010000006">
    <property type="protein sequence ID" value="KAJ4481005.1"/>
    <property type="molecule type" value="Genomic_DNA"/>
</dbReference>